<evidence type="ECO:0000256" key="6">
    <source>
        <dbReference type="ARBA" id="ARBA00022630"/>
    </source>
</evidence>
<feature type="active site" description="Charge relay system" evidence="15">
    <location>
        <position position="95"/>
    </location>
</feature>
<name>A0ABS9H217_9BACL</name>
<dbReference type="RefSeq" id="WP_236337643.1">
    <property type="nucleotide sequence ID" value="NZ_JAKIJS010000001.1"/>
</dbReference>
<dbReference type="HAMAP" id="MF_01252">
    <property type="entry name" value="Hmp"/>
    <property type="match status" value="1"/>
</dbReference>
<dbReference type="CDD" id="cd06184">
    <property type="entry name" value="flavohem_like_fad_nad_binding"/>
    <property type="match status" value="1"/>
</dbReference>
<dbReference type="GO" id="GO:0008941">
    <property type="term" value="F:nitric oxide dioxygenase NAD(P)H activity"/>
    <property type="evidence" value="ECO:0007669"/>
    <property type="project" value="UniProtKB-EC"/>
</dbReference>
<feature type="site" description="Involved in heme-bound ligand stabilization and O-O bond activation" evidence="15">
    <location>
        <position position="29"/>
    </location>
</feature>
<dbReference type="EC" id="1.14.12.17" evidence="15"/>
<evidence type="ECO:0000313" key="19">
    <source>
        <dbReference type="Proteomes" id="UP001649381"/>
    </source>
</evidence>
<feature type="site" description="Influences the redox potential of the prosthetic heme and FAD groups" evidence="15">
    <location>
        <position position="84"/>
    </location>
</feature>
<evidence type="ECO:0000256" key="8">
    <source>
        <dbReference type="ARBA" id="ARBA00022827"/>
    </source>
</evidence>
<keyword evidence="10 15" id="KW-0560">Oxidoreductase</keyword>
<keyword evidence="9 15" id="KW-0521">NADP</keyword>
<evidence type="ECO:0000256" key="3">
    <source>
        <dbReference type="ARBA" id="ARBA00022448"/>
    </source>
</evidence>
<dbReference type="SUPFAM" id="SSF46458">
    <property type="entry name" value="Globin-like"/>
    <property type="match status" value="1"/>
</dbReference>
<dbReference type="PANTHER" id="PTHR43396:SF3">
    <property type="entry name" value="FLAVOHEMOPROTEIN"/>
    <property type="match status" value="1"/>
</dbReference>
<dbReference type="InterPro" id="IPR017927">
    <property type="entry name" value="FAD-bd_FR_type"/>
</dbReference>
<proteinExistence type="inferred from homology"/>
<dbReference type="EMBL" id="JAKIJS010000001">
    <property type="protein sequence ID" value="MCF6139018.1"/>
    <property type="molecule type" value="Genomic_DNA"/>
</dbReference>
<feature type="binding site" evidence="15">
    <location>
        <begin position="268"/>
        <end position="273"/>
    </location>
    <ligand>
        <name>NADP(+)</name>
        <dbReference type="ChEBI" id="CHEBI:58349"/>
    </ligand>
</feature>
<organism evidence="18 19">
    <name type="scientific">Pseudalkalibacillus berkeleyi</name>
    <dbReference type="NCBI Taxonomy" id="1069813"/>
    <lineage>
        <taxon>Bacteria</taxon>
        <taxon>Bacillati</taxon>
        <taxon>Bacillota</taxon>
        <taxon>Bacilli</taxon>
        <taxon>Bacillales</taxon>
        <taxon>Fictibacillaceae</taxon>
        <taxon>Pseudalkalibacillus</taxon>
    </lineage>
</organism>
<dbReference type="SUPFAM" id="SSF52343">
    <property type="entry name" value="Ferredoxin reductase-like, C-terminal NADP-linked domain"/>
    <property type="match status" value="1"/>
</dbReference>
<dbReference type="InterPro" id="IPR001709">
    <property type="entry name" value="Flavoprot_Pyr_Nucl_cyt_Rdtase"/>
</dbReference>
<dbReference type="InterPro" id="IPR023950">
    <property type="entry name" value="Hmp"/>
</dbReference>
<keyword evidence="5 15" id="KW-0561">Oxygen transport</keyword>
<dbReference type="InterPro" id="IPR017938">
    <property type="entry name" value="Riboflavin_synthase-like_b-brl"/>
</dbReference>
<keyword evidence="3 15" id="KW-0813">Transport</keyword>
<feature type="binding site" evidence="15">
    <location>
        <begin position="206"/>
        <end position="209"/>
    </location>
    <ligand>
        <name>FAD</name>
        <dbReference type="ChEBI" id="CHEBI:57692"/>
    </ligand>
</feature>
<evidence type="ECO:0000256" key="2">
    <source>
        <dbReference type="ARBA" id="ARBA00008414"/>
    </source>
</evidence>
<sequence length="405" mass="45582">MLDQKTILTIKSTVPVLKEYGTAITSRFYELLFKNHPELLNLFNHSNQHKGRQQGALSNAVYAAAVHIDRLEEILPAVKQIAHKHRSLGVKPEQYPIVGENLLAAIKEVLGDAATDEILEAWAKAYQVIADVFIQVESEMYEEAEIQEGGWKDFREFKLVRKDVESKVITSFYLQPVDGKDVASFLPGQYVSVKVQIPNDPHTHIRQYSLSDAPGKGYYRLSIKREGRVSMHLHDNIEVGDSLFLSAPAGDFSLKMNEEKPLVLIGAGVGLTPLVSMLETTLSELPNRKIHYFHAAINGDYQAMGDRIQELVAQHENLKAHFCFEHPTEQDQQNQCFALKGRMDMEWLQTKIPLDADFYICGPEGFMKMMIGGLNQFGVSPEQINYEFFGPAIDLDNVMTVKSGA</sequence>
<evidence type="ECO:0000256" key="5">
    <source>
        <dbReference type="ARBA" id="ARBA00022621"/>
    </source>
</evidence>
<evidence type="ECO:0000256" key="7">
    <source>
        <dbReference type="ARBA" id="ARBA00022723"/>
    </source>
</evidence>
<dbReference type="Gene3D" id="2.40.30.10">
    <property type="entry name" value="Translation factors"/>
    <property type="match status" value="1"/>
</dbReference>
<dbReference type="InterPro" id="IPR001433">
    <property type="entry name" value="OxRdtase_FAD/NAD-bd"/>
</dbReference>
<dbReference type="InterPro" id="IPR012292">
    <property type="entry name" value="Globin/Proto"/>
</dbReference>
<dbReference type="NCBIfam" id="NF009805">
    <property type="entry name" value="PRK13289.1"/>
    <property type="match status" value="1"/>
</dbReference>
<feature type="binding site" evidence="15">
    <location>
        <position position="190"/>
    </location>
    <ligand>
        <name>FAD</name>
        <dbReference type="ChEBI" id="CHEBI:57692"/>
    </ligand>
</feature>
<comment type="similarity">
    <text evidence="1 15">In the C-terminal section; belongs to the flavoprotein pyridine nucleotide cytochrome reductase family.</text>
</comment>
<comment type="domain">
    <text evidence="15">Consists of two distinct domains; an N-terminal heme-containing oxygen-binding domain and a C-terminal reductase domain with binding sites for FAD and NAD(P)H.</text>
</comment>
<dbReference type="Pfam" id="PF00970">
    <property type="entry name" value="FAD_binding_6"/>
    <property type="match status" value="1"/>
</dbReference>
<comment type="cofactor">
    <cofactor evidence="15">
        <name>heme b</name>
        <dbReference type="ChEBI" id="CHEBI:60344"/>
    </cofactor>
    <text evidence="15">Binds 1 heme b (iron(II)-protoporphyrin IX) group per subunit.</text>
</comment>
<comment type="catalytic activity">
    <reaction evidence="14 15">
        <text>2 nitric oxide + NADPH + 2 O2 = 2 nitrate + NADP(+) + H(+)</text>
        <dbReference type="Rhea" id="RHEA:19465"/>
        <dbReference type="ChEBI" id="CHEBI:15378"/>
        <dbReference type="ChEBI" id="CHEBI:15379"/>
        <dbReference type="ChEBI" id="CHEBI:16480"/>
        <dbReference type="ChEBI" id="CHEBI:17632"/>
        <dbReference type="ChEBI" id="CHEBI:57783"/>
        <dbReference type="ChEBI" id="CHEBI:58349"/>
        <dbReference type="EC" id="1.14.12.17"/>
    </reaction>
</comment>
<keyword evidence="12 15" id="KW-0520">NAD</keyword>
<keyword evidence="8 15" id="KW-0274">FAD</keyword>
<dbReference type="Gene3D" id="1.10.490.10">
    <property type="entry name" value="Globins"/>
    <property type="match status" value="1"/>
</dbReference>
<comment type="function">
    <text evidence="15">Is involved in NO detoxification in an aerobic process, termed nitric oxide dioxygenase (NOD) reaction that utilizes O(2) and NAD(P)H to convert NO to nitrate, which protects the bacterium from various noxious nitrogen compounds. Therefore, plays a central role in the inducible response to nitrosative stress.</text>
</comment>
<dbReference type="PROSITE" id="PS51384">
    <property type="entry name" value="FAD_FR"/>
    <property type="match status" value="1"/>
</dbReference>
<evidence type="ECO:0000256" key="1">
    <source>
        <dbReference type="ARBA" id="ARBA00006401"/>
    </source>
</evidence>
<comment type="cofactor">
    <cofactor evidence="15">
        <name>FAD</name>
        <dbReference type="ChEBI" id="CHEBI:57692"/>
    </cofactor>
    <text evidence="15">Binds 1 FAD per subunit.</text>
</comment>
<dbReference type="Pfam" id="PF00042">
    <property type="entry name" value="Globin"/>
    <property type="match status" value="1"/>
</dbReference>
<feature type="active site" description="Charge relay system" evidence="15">
    <location>
        <position position="137"/>
    </location>
</feature>
<dbReference type="InterPro" id="IPR039261">
    <property type="entry name" value="FNR_nucleotide-bd"/>
</dbReference>
<accession>A0ABS9H217</accession>
<dbReference type="PRINTS" id="PR00410">
    <property type="entry name" value="PHEHYDRXLASE"/>
</dbReference>
<feature type="region of interest" description="Reductase" evidence="15">
    <location>
        <begin position="149"/>
        <end position="405"/>
    </location>
</feature>
<comment type="caution">
    <text evidence="18">The sequence shown here is derived from an EMBL/GenBank/DDBJ whole genome shotgun (WGS) entry which is preliminary data.</text>
</comment>
<dbReference type="CDD" id="cd14777">
    <property type="entry name" value="Yhb1-globin-like"/>
    <property type="match status" value="1"/>
</dbReference>
<evidence type="ECO:0000256" key="9">
    <source>
        <dbReference type="ARBA" id="ARBA00022857"/>
    </source>
</evidence>
<keyword evidence="4 15" id="KW-0349">Heme</keyword>
<dbReference type="InterPro" id="IPR000971">
    <property type="entry name" value="Globin"/>
</dbReference>
<feature type="domain" description="FAD-binding FR-type" evidence="17">
    <location>
        <begin position="152"/>
        <end position="255"/>
    </location>
</feature>
<comment type="catalytic activity">
    <reaction evidence="13 15">
        <text>2 nitric oxide + NADH + 2 O2 = 2 nitrate + NAD(+) + H(+)</text>
        <dbReference type="Rhea" id="RHEA:19469"/>
        <dbReference type="ChEBI" id="CHEBI:15378"/>
        <dbReference type="ChEBI" id="CHEBI:15379"/>
        <dbReference type="ChEBI" id="CHEBI:16480"/>
        <dbReference type="ChEBI" id="CHEBI:17632"/>
        <dbReference type="ChEBI" id="CHEBI:57540"/>
        <dbReference type="ChEBI" id="CHEBI:57945"/>
        <dbReference type="EC" id="1.14.12.17"/>
    </reaction>
</comment>
<dbReference type="Pfam" id="PF00175">
    <property type="entry name" value="NAD_binding_1"/>
    <property type="match status" value="1"/>
</dbReference>
<feature type="site" description="Influences the redox potential of the prosthetic heme and FAD groups" evidence="15">
    <location>
        <position position="387"/>
    </location>
</feature>
<evidence type="ECO:0000256" key="4">
    <source>
        <dbReference type="ARBA" id="ARBA00022617"/>
    </source>
</evidence>
<comment type="similarity">
    <text evidence="2 15">Belongs to the globin family. Two-domain flavohemoproteins subfamily.</text>
</comment>
<gene>
    <name evidence="18" type="primary">hmpA</name>
    <name evidence="15" type="synonym">hmp</name>
    <name evidence="18" type="ORF">L2716_14860</name>
</gene>
<protein>
    <recommendedName>
        <fullName evidence="15">Flavohemoprotein</fullName>
    </recommendedName>
    <alternativeName>
        <fullName evidence="15">Flavohemoglobin</fullName>
    </alternativeName>
    <alternativeName>
        <fullName evidence="15">Hemoglobin-like protein</fullName>
    </alternativeName>
    <alternativeName>
        <fullName evidence="15">Nitric oxide dioxygenase</fullName>
        <shortName evidence="15">NO oxygenase</shortName>
        <shortName evidence="15">NOD</shortName>
        <ecNumber evidence="15">1.14.12.17</ecNumber>
    </alternativeName>
</protein>
<evidence type="ECO:0000256" key="10">
    <source>
        <dbReference type="ARBA" id="ARBA00023002"/>
    </source>
</evidence>
<dbReference type="SUPFAM" id="SSF63380">
    <property type="entry name" value="Riboflavin synthase domain-like"/>
    <property type="match status" value="1"/>
</dbReference>
<dbReference type="InterPro" id="IPR008333">
    <property type="entry name" value="Cbr1-like_FAD-bd_dom"/>
</dbReference>
<keyword evidence="6 15" id="KW-0285">Flavoprotein</keyword>
<evidence type="ECO:0000256" key="11">
    <source>
        <dbReference type="ARBA" id="ARBA00023004"/>
    </source>
</evidence>
<feature type="binding site" evidence="15">
    <location>
        <begin position="388"/>
        <end position="391"/>
    </location>
    <ligand>
        <name>FAD</name>
        <dbReference type="ChEBI" id="CHEBI:57692"/>
    </ligand>
</feature>
<evidence type="ECO:0000313" key="18">
    <source>
        <dbReference type="EMBL" id="MCF6139018.1"/>
    </source>
</evidence>
<keyword evidence="11 15" id="KW-0408">Iron</keyword>
<keyword evidence="7 15" id="KW-0479">Metal-binding</keyword>
<feature type="binding site" description="proximal binding residue" evidence="15">
    <location>
        <position position="85"/>
    </location>
    <ligand>
        <name>heme b</name>
        <dbReference type="ChEBI" id="CHEBI:60344"/>
    </ligand>
    <ligandPart>
        <name>Fe</name>
        <dbReference type="ChEBI" id="CHEBI:18248"/>
    </ligandPart>
</feature>
<keyword evidence="19" id="KW-1185">Reference proteome</keyword>
<keyword evidence="15" id="KW-0216">Detoxification</keyword>
<evidence type="ECO:0000256" key="12">
    <source>
        <dbReference type="ARBA" id="ARBA00023027"/>
    </source>
</evidence>
<dbReference type="PROSITE" id="PS01033">
    <property type="entry name" value="GLOBIN"/>
    <property type="match status" value="1"/>
</dbReference>
<dbReference type="Proteomes" id="UP001649381">
    <property type="component" value="Unassembled WGS sequence"/>
</dbReference>
<dbReference type="PRINTS" id="PR00371">
    <property type="entry name" value="FPNCR"/>
</dbReference>
<dbReference type="PANTHER" id="PTHR43396">
    <property type="entry name" value="FLAVOHEMOPROTEIN"/>
    <property type="match status" value="1"/>
</dbReference>
<evidence type="ECO:0000259" key="16">
    <source>
        <dbReference type="PROSITE" id="PS01033"/>
    </source>
</evidence>
<evidence type="ECO:0000256" key="15">
    <source>
        <dbReference type="HAMAP-Rule" id="MF_01252"/>
    </source>
</evidence>
<reference evidence="18 19" key="1">
    <citation type="submission" date="2022-01" db="EMBL/GenBank/DDBJ databases">
        <title>Alkalihalobacillus sp. EGI L200015, a novel bacterium isolated from a salt lake sediment.</title>
        <authorList>
            <person name="Gao L."/>
            <person name="Fang B.-Z."/>
            <person name="Li W.-J."/>
        </authorList>
    </citation>
    <scope>NUCLEOTIDE SEQUENCE [LARGE SCALE GENOMIC DNA]</scope>
    <source>
        <strain evidence="18 19">KCTC 12718</strain>
    </source>
</reference>
<feature type="domain" description="Globin" evidence="16">
    <location>
        <begin position="1"/>
        <end position="138"/>
    </location>
</feature>
<evidence type="ECO:0000256" key="14">
    <source>
        <dbReference type="ARBA" id="ARBA00049433"/>
    </source>
</evidence>
<dbReference type="InterPro" id="IPR009050">
    <property type="entry name" value="Globin-like_sf"/>
</dbReference>
<dbReference type="Gene3D" id="3.40.50.80">
    <property type="entry name" value="Nucleotide-binding domain of ferredoxin-NADP reductase (FNR) module"/>
    <property type="match status" value="1"/>
</dbReference>
<evidence type="ECO:0000259" key="17">
    <source>
        <dbReference type="PROSITE" id="PS51384"/>
    </source>
</evidence>
<evidence type="ECO:0000256" key="13">
    <source>
        <dbReference type="ARBA" id="ARBA00048649"/>
    </source>
</evidence>